<feature type="non-terminal residue" evidence="1">
    <location>
        <position position="1"/>
    </location>
</feature>
<dbReference type="Gene3D" id="2.60.120.200">
    <property type="match status" value="1"/>
</dbReference>
<name>A0A383CH11_9ZZZZ</name>
<dbReference type="SUPFAM" id="SSF49899">
    <property type="entry name" value="Concanavalin A-like lectins/glucanases"/>
    <property type="match status" value="1"/>
</dbReference>
<organism evidence="1">
    <name type="scientific">marine metagenome</name>
    <dbReference type="NCBI Taxonomy" id="408172"/>
    <lineage>
        <taxon>unclassified sequences</taxon>
        <taxon>metagenomes</taxon>
        <taxon>ecological metagenomes</taxon>
    </lineage>
</organism>
<accession>A0A383CH11</accession>
<dbReference type="InterPro" id="IPR013320">
    <property type="entry name" value="ConA-like_dom_sf"/>
</dbReference>
<sequence>GNNGTVVGAVWSTDAPTLQSSGGTLSNIRSWSSNSSDTSVTVSGLSLSEGGTYTVSVRATDTDNQLSDTTTTDGVTIDVTVPAVSSVMEGPATPVSSNTYSLNFDGADDYVSISGSTINNTFSGLQKFTVFIWVYGDAGGNDGNYRQIIGHGQTSTGDAKSFQILKENDGSISYMLRSNGTDQIHANASYGTLNSIDWNQIAVTYSGGTDYNSLKMYVNGTPVSYYGTNYGSYSGMNTNT</sequence>
<evidence type="ECO:0000313" key="1">
    <source>
        <dbReference type="EMBL" id="SVE31657.1"/>
    </source>
</evidence>
<dbReference type="EMBL" id="UINC01208889">
    <property type="protein sequence ID" value="SVE31657.1"/>
    <property type="molecule type" value="Genomic_DNA"/>
</dbReference>
<dbReference type="AlphaFoldDB" id="A0A383CH11"/>
<gene>
    <name evidence="1" type="ORF">METZ01_LOCUS484511</name>
</gene>
<feature type="non-terminal residue" evidence="1">
    <location>
        <position position="240"/>
    </location>
</feature>
<protein>
    <submittedName>
        <fullName evidence="1">Uncharacterized protein</fullName>
    </submittedName>
</protein>
<proteinExistence type="predicted"/>
<reference evidence="1" key="1">
    <citation type="submission" date="2018-05" db="EMBL/GenBank/DDBJ databases">
        <authorList>
            <person name="Lanie J.A."/>
            <person name="Ng W.-L."/>
            <person name="Kazmierczak K.M."/>
            <person name="Andrzejewski T.M."/>
            <person name="Davidsen T.M."/>
            <person name="Wayne K.J."/>
            <person name="Tettelin H."/>
            <person name="Glass J.I."/>
            <person name="Rusch D."/>
            <person name="Podicherti R."/>
            <person name="Tsui H.-C.T."/>
            <person name="Winkler M.E."/>
        </authorList>
    </citation>
    <scope>NUCLEOTIDE SEQUENCE</scope>
</reference>